<keyword evidence="1" id="KW-0472">Membrane</keyword>
<reference evidence="2 3" key="1">
    <citation type="journal article" date="2016" name="Nat. Commun.">
        <title>Thousands of microbial genomes shed light on interconnected biogeochemical processes in an aquifer system.</title>
        <authorList>
            <person name="Anantharaman K."/>
            <person name="Brown C.T."/>
            <person name="Hug L.A."/>
            <person name="Sharon I."/>
            <person name="Castelle C.J."/>
            <person name="Probst A.J."/>
            <person name="Thomas B.C."/>
            <person name="Singh A."/>
            <person name="Wilkins M.J."/>
            <person name="Karaoz U."/>
            <person name="Brodie E.L."/>
            <person name="Williams K.H."/>
            <person name="Hubbard S.S."/>
            <person name="Banfield J.F."/>
        </authorList>
    </citation>
    <scope>NUCLEOTIDE SEQUENCE [LARGE SCALE GENOMIC DNA]</scope>
</reference>
<feature type="transmembrane region" description="Helical" evidence="1">
    <location>
        <begin position="38"/>
        <end position="56"/>
    </location>
</feature>
<organism evidence="2 3">
    <name type="scientific">Candidatus Lloydbacteria bacterium RIFCSPHIGHO2_01_FULL_41_20</name>
    <dbReference type="NCBI Taxonomy" id="1798657"/>
    <lineage>
        <taxon>Bacteria</taxon>
        <taxon>Candidatus Lloydiibacteriota</taxon>
    </lineage>
</organism>
<dbReference type="AlphaFoldDB" id="A0A1G2CTG1"/>
<feature type="transmembrane region" description="Helical" evidence="1">
    <location>
        <begin position="102"/>
        <end position="123"/>
    </location>
</feature>
<dbReference type="GO" id="GO:0008233">
    <property type="term" value="F:peptidase activity"/>
    <property type="evidence" value="ECO:0007669"/>
    <property type="project" value="InterPro"/>
</dbReference>
<dbReference type="InterPro" id="IPR026898">
    <property type="entry name" value="PrsW"/>
</dbReference>
<gene>
    <name evidence="2" type="ORF">A2648_01485</name>
</gene>
<accession>A0A1G2CTG1</accession>
<feature type="transmembrane region" description="Helical" evidence="1">
    <location>
        <begin position="200"/>
        <end position="219"/>
    </location>
</feature>
<name>A0A1G2CTG1_9BACT</name>
<keyword evidence="1" id="KW-1133">Transmembrane helix</keyword>
<dbReference type="Proteomes" id="UP000178841">
    <property type="component" value="Unassembled WGS sequence"/>
</dbReference>
<evidence type="ECO:0000313" key="3">
    <source>
        <dbReference type="Proteomes" id="UP000178841"/>
    </source>
</evidence>
<evidence type="ECO:0000313" key="2">
    <source>
        <dbReference type="EMBL" id="OGZ04492.1"/>
    </source>
</evidence>
<sequence>MEFNPQTIFIALTGGILPALLWLWFWLKEDLHPEPRGLLIFSFLAGMCAVIIVLPIEKFFYTRMQDGIWLITAWSATEEITKYFAAYFIAFKTRFLDEPMDYVIYMITVALGFAALENTLFLISTIEKSGLAEGLATQNLRFIGASLLHVIGSASIGIAMALSYYRGWFMKKTYLLFGLASAIVLHALFNFFIIKGSGDNIFTVFGFVWVIAVLFLLIFEKIKRMGIAY</sequence>
<dbReference type="PANTHER" id="PTHR36844">
    <property type="entry name" value="PROTEASE PRSW"/>
    <property type="match status" value="1"/>
</dbReference>
<dbReference type="PANTHER" id="PTHR36844:SF1">
    <property type="entry name" value="PROTEASE PRSW"/>
    <property type="match status" value="1"/>
</dbReference>
<keyword evidence="1" id="KW-0812">Transmembrane</keyword>
<comment type="caution">
    <text evidence="2">The sequence shown here is derived from an EMBL/GenBank/DDBJ whole genome shotgun (WGS) entry which is preliminary data.</text>
</comment>
<feature type="transmembrane region" description="Helical" evidence="1">
    <location>
        <begin position="174"/>
        <end position="194"/>
    </location>
</feature>
<dbReference type="STRING" id="1798657.A2648_01485"/>
<feature type="transmembrane region" description="Helical" evidence="1">
    <location>
        <begin position="143"/>
        <end position="162"/>
    </location>
</feature>
<protein>
    <recommendedName>
        <fullName evidence="4">Protease PrsW</fullName>
    </recommendedName>
</protein>
<dbReference type="EMBL" id="MHLH01000005">
    <property type="protein sequence ID" value="OGZ04492.1"/>
    <property type="molecule type" value="Genomic_DNA"/>
</dbReference>
<evidence type="ECO:0000256" key="1">
    <source>
        <dbReference type="SAM" id="Phobius"/>
    </source>
</evidence>
<feature type="transmembrane region" description="Helical" evidence="1">
    <location>
        <begin position="6"/>
        <end position="26"/>
    </location>
</feature>
<proteinExistence type="predicted"/>
<evidence type="ECO:0008006" key="4">
    <source>
        <dbReference type="Google" id="ProtNLM"/>
    </source>
</evidence>
<dbReference type="Pfam" id="PF13367">
    <property type="entry name" value="PrsW-protease"/>
    <property type="match status" value="1"/>
</dbReference>